<sequence length="170" mass="18687">MSVTPTDKRSRSPLAAKYRGAVIEDLQLPPAICLGLATLVIDVLSLAYDREFDQIPVLTDPRPSQPRRLLGYVDVKALKELFAQGKVQESTAIADHYTKFPTGSKSTGPNAYPYTTITPLTPLAELENFFSGTGVAFALVTDEKRRLVYGIVTKQDLETFVSRRNGVPTN</sequence>
<evidence type="ECO:0000313" key="3">
    <source>
        <dbReference type="EMBL" id="CDZ98021.1"/>
    </source>
</evidence>
<evidence type="ECO:0000256" key="1">
    <source>
        <dbReference type="PROSITE-ProRule" id="PRU00703"/>
    </source>
</evidence>
<dbReference type="InterPro" id="IPR046342">
    <property type="entry name" value="CBS_dom_sf"/>
</dbReference>
<proteinExistence type="predicted"/>
<evidence type="ECO:0000259" key="2">
    <source>
        <dbReference type="PROSITE" id="PS51371"/>
    </source>
</evidence>
<dbReference type="SUPFAM" id="SSF54631">
    <property type="entry name" value="CBS-domain pair"/>
    <property type="match status" value="1"/>
</dbReference>
<protein>
    <submittedName>
        <fullName evidence="3">CBS domain</fullName>
    </submittedName>
</protein>
<dbReference type="EMBL" id="LN483273">
    <property type="protein sequence ID" value="CDZ98021.1"/>
    <property type="molecule type" value="Genomic_DNA"/>
</dbReference>
<dbReference type="PANTHER" id="PTHR42115:SF1">
    <property type="entry name" value="BETA-SYNTHASE (BETA-THIONASE), PUTATIVE (AFU_ORTHOLOGUE AFUA_3G08420)-RELATED"/>
    <property type="match status" value="1"/>
</dbReference>
<dbReference type="Gene3D" id="3.10.580.10">
    <property type="entry name" value="CBS-domain"/>
    <property type="match status" value="1"/>
</dbReference>
<feature type="domain" description="CBS" evidence="2">
    <location>
        <begin position="109"/>
        <end position="169"/>
    </location>
</feature>
<dbReference type="Pfam" id="PF00571">
    <property type="entry name" value="CBS"/>
    <property type="match status" value="1"/>
</dbReference>
<reference evidence="3" key="1">
    <citation type="submission" date="2014-08" db="EMBL/GenBank/DDBJ databases">
        <authorList>
            <person name="Sharma Rahul"/>
            <person name="Thines Marco"/>
        </authorList>
    </citation>
    <scope>NUCLEOTIDE SEQUENCE</scope>
</reference>
<dbReference type="AlphaFoldDB" id="A0A0F7SGK8"/>
<accession>A0A0F7SGK8</accession>
<keyword evidence="1" id="KW-0129">CBS domain</keyword>
<organism evidence="3">
    <name type="scientific">Phaffia rhodozyma</name>
    <name type="common">Yeast</name>
    <name type="synonym">Xanthophyllomyces dendrorhous</name>
    <dbReference type="NCBI Taxonomy" id="264483"/>
    <lineage>
        <taxon>Eukaryota</taxon>
        <taxon>Fungi</taxon>
        <taxon>Dikarya</taxon>
        <taxon>Basidiomycota</taxon>
        <taxon>Agaricomycotina</taxon>
        <taxon>Tremellomycetes</taxon>
        <taxon>Cystofilobasidiales</taxon>
        <taxon>Mrakiaceae</taxon>
        <taxon>Phaffia</taxon>
    </lineage>
</organism>
<dbReference type="InterPro" id="IPR000644">
    <property type="entry name" value="CBS_dom"/>
</dbReference>
<dbReference type="PROSITE" id="PS51371">
    <property type="entry name" value="CBS"/>
    <property type="match status" value="1"/>
</dbReference>
<dbReference type="PANTHER" id="PTHR42115">
    <property type="entry name" value="BETA-SYNTHASE (BETA-THIONASE), PUTATIVE (AFU_ORTHOLOGUE AFUA_3G08420)-RELATED"/>
    <property type="match status" value="1"/>
</dbReference>
<name>A0A0F7SGK8_PHARH</name>